<dbReference type="EMBL" id="DF973967">
    <property type="protein sequence ID" value="GAU43341.1"/>
    <property type="molecule type" value="Genomic_DNA"/>
</dbReference>
<evidence type="ECO:0000313" key="2">
    <source>
        <dbReference type="Proteomes" id="UP000242715"/>
    </source>
</evidence>
<organism evidence="1 2">
    <name type="scientific">Trifolium subterraneum</name>
    <name type="common">Subterranean clover</name>
    <dbReference type="NCBI Taxonomy" id="3900"/>
    <lineage>
        <taxon>Eukaryota</taxon>
        <taxon>Viridiplantae</taxon>
        <taxon>Streptophyta</taxon>
        <taxon>Embryophyta</taxon>
        <taxon>Tracheophyta</taxon>
        <taxon>Spermatophyta</taxon>
        <taxon>Magnoliopsida</taxon>
        <taxon>eudicotyledons</taxon>
        <taxon>Gunneridae</taxon>
        <taxon>Pentapetalae</taxon>
        <taxon>rosids</taxon>
        <taxon>fabids</taxon>
        <taxon>Fabales</taxon>
        <taxon>Fabaceae</taxon>
        <taxon>Papilionoideae</taxon>
        <taxon>50 kb inversion clade</taxon>
        <taxon>NPAAA clade</taxon>
        <taxon>Hologalegina</taxon>
        <taxon>IRL clade</taxon>
        <taxon>Trifolieae</taxon>
        <taxon>Trifolium</taxon>
    </lineage>
</organism>
<evidence type="ECO:0000313" key="1">
    <source>
        <dbReference type="EMBL" id="GAU43341.1"/>
    </source>
</evidence>
<gene>
    <name evidence="1" type="ORF">TSUD_282960</name>
</gene>
<reference evidence="2" key="1">
    <citation type="journal article" date="2017" name="Front. Plant Sci.">
        <title>Climate Clever Clovers: New Paradigm to Reduce the Environmental Footprint of Ruminants by Breeding Low Methanogenic Forages Utilizing Haplotype Variation.</title>
        <authorList>
            <person name="Kaur P."/>
            <person name="Appels R."/>
            <person name="Bayer P.E."/>
            <person name="Keeble-Gagnere G."/>
            <person name="Wang J."/>
            <person name="Hirakawa H."/>
            <person name="Shirasawa K."/>
            <person name="Vercoe P."/>
            <person name="Stefanova K."/>
            <person name="Durmic Z."/>
            <person name="Nichols P."/>
            <person name="Revell C."/>
            <person name="Isobe S.N."/>
            <person name="Edwards D."/>
            <person name="Erskine W."/>
        </authorList>
    </citation>
    <scope>NUCLEOTIDE SEQUENCE [LARGE SCALE GENOMIC DNA]</scope>
    <source>
        <strain evidence="2">cv. Daliak</strain>
    </source>
</reference>
<proteinExistence type="predicted"/>
<dbReference type="Proteomes" id="UP000242715">
    <property type="component" value="Unassembled WGS sequence"/>
</dbReference>
<sequence>MVKAAFDCGKLEDIRSTIEMVEKHTIVLEAIGKGESDDMHSFGLQTGRSVEFNAQSQTHSENNGNYVDDEFFEDNNDWNLSMVKHYQVQMEMCLAWFERCDSASNVVVLLCC</sequence>
<accession>A0A2Z6NHP5</accession>
<dbReference type="AlphaFoldDB" id="A0A2Z6NHP5"/>
<protein>
    <submittedName>
        <fullName evidence="1">Uncharacterized protein</fullName>
    </submittedName>
</protein>
<dbReference type="OrthoDB" id="10489833at2759"/>
<name>A0A2Z6NHP5_TRISU</name>
<keyword evidence="2" id="KW-1185">Reference proteome</keyword>